<accession>A0A9N7TH53</accession>
<proteinExistence type="predicted"/>
<dbReference type="InterPro" id="IPR016187">
    <property type="entry name" value="CTDL_fold"/>
</dbReference>
<dbReference type="EMBL" id="CADEAL010000025">
    <property type="protein sequence ID" value="CAB1412887.1"/>
    <property type="molecule type" value="Genomic_DNA"/>
</dbReference>
<dbReference type="SUPFAM" id="SSF56436">
    <property type="entry name" value="C-type lectin-like"/>
    <property type="match status" value="2"/>
</dbReference>
<keyword evidence="1" id="KW-0732">Signal</keyword>
<dbReference type="AlphaFoldDB" id="A0A9N7TH53"/>
<comment type="caution">
    <text evidence="3">The sequence shown here is derived from an EMBL/GenBank/DDBJ whole genome shotgun (WGS) entry which is preliminary data.</text>
</comment>
<evidence type="ECO:0000256" key="1">
    <source>
        <dbReference type="SAM" id="SignalP"/>
    </source>
</evidence>
<sequence>MSKYLVILLLTSGSVTLCSQIYYEYHLVNEAKTWDEAQSYCRDNHTDLATIYNYDDMELLVNMTPSNLGTIWIGLRETGPESWYWSVGETGMSYESPTYSNWASLNDPEHDCGGVRADGKWLSVLCGTALPFVCQGVEGSGEVTLVFQNMTWPMAQQYCRKHYMDLASARNPSENQLLQQVFSEDGSPALVWIGLFKDKWKWTDQSDSSFRYWARGQPNNDGDCTLFHINGWLDRGCQTKFPFFCYTEIEPTVKRIVRLKIKSDSSLQFQDSAVRDAILIEIQKQMKGAKLRWITQPDGRIFHNKQEEKDNDGSCYN</sequence>
<dbReference type="Gene3D" id="3.10.100.10">
    <property type="entry name" value="Mannose-Binding Protein A, subunit A"/>
    <property type="match status" value="2"/>
</dbReference>
<name>A0A9N7TH53_PLEPL</name>
<dbReference type="PROSITE" id="PS50041">
    <property type="entry name" value="C_TYPE_LECTIN_2"/>
    <property type="match status" value="2"/>
</dbReference>
<feature type="domain" description="C-type lectin" evidence="2">
    <location>
        <begin position="25"/>
        <end position="135"/>
    </location>
</feature>
<protein>
    <recommendedName>
        <fullName evidence="2">C-type lectin domain-containing protein</fullName>
    </recommendedName>
</protein>
<evidence type="ECO:0000259" key="2">
    <source>
        <dbReference type="PROSITE" id="PS50041"/>
    </source>
</evidence>
<gene>
    <name evidence="3" type="ORF">PLEPLA_LOCUS581</name>
</gene>
<feature type="signal peptide" evidence="1">
    <location>
        <begin position="1"/>
        <end position="18"/>
    </location>
</feature>
<keyword evidence="4" id="KW-1185">Reference proteome</keyword>
<evidence type="ECO:0000313" key="4">
    <source>
        <dbReference type="Proteomes" id="UP001153269"/>
    </source>
</evidence>
<evidence type="ECO:0000313" key="3">
    <source>
        <dbReference type="EMBL" id="CAB1412887.1"/>
    </source>
</evidence>
<dbReference type="InterPro" id="IPR016186">
    <property type="entry name" value="C-type_lectin-like/link_sf"/>
</dbReference>
<dbReference type="PANTHER" id="PTHR45784">
    <property type="entry name" value="C-TYPE LECTIN DOMAIN FAMILY 20 MEMBER A-RELATED"/>
    <property type="match status" value="1"/>
</dbReference>
<organism evidence="3 4">
    <name type="scientific">Pleuronectes platessa</name>
    <name type="common">European plaice</name>
    <dbReference type="NCBI Taxonomy" id="8262"/>
    <lineage>
        <taxon>Eukaryota</taxon>
        <taxon>Metazoa</taxon>
        <taxon>Chordata</taxon>
        <taxon>Craniata</taxon>
        <taxon>Vertebrata</taxon>
        <taxon>Euteleostomi</taxon>
        <taxon>Actinopterygii</taxon>
        <taxon>Neopterygii</taxon>
        <taxon>Teleostei</taxon>
        <taxon>Neoteleostei</taxon>
        <taxon>Acanthomorphata</taxon>
        <taxon>Carangaria</taxon>
        <taxon>Pleuronectiformes</taxon>
        <taxon>Pleuronectoidei</taxon>
        <taxon>Pleuronectidae</taxon>
        <taxon>Pleuronectes</taxon>
    </lineage>
</organism>
<reference evidence="3" key="1">
    <citation type="submission" date="2020-03" db="EMBL/GenBank/DDBJ databases">
        <authorList>
            <person name="Weist P."/>
        </authorList>
    </citation>
    <scope>NUCLEOTIDE SEQUENCE</scope>
</reference>
<feature type="chain" id="PRO_5040406777" description="C-type lectin domain-containing protein" evidence="1">
    <location>
        <begin position="19"/>
        <end position="317"/>
    </location>
</feature>
<dbReference type="Pfam" id="PF00059">
    <property type="entry name" value="Lectin_C"/>
    <property type="match status" value="2"/>
</dbReference>
<dbReference type="Proteomes" id="UP001153269">
    <property type="component" value="Unassembled WGS sequence"/>
</dbReference>
<feature type="domain" description="C-type lectin" evidence="2">
    <location>
        <begin position="150"/>
        <end position="246"/>
    </location>
</feature>
<dbReference type="InterPro" id="IPR001304">
    <property type="entry name" value="C-type_lectin-like"/>
</dbReference>
<dbReference type="PANTHER" id="PTHR45784:SF3">
    <property type="entry name" value="C-TYPE LECTIN DOMAIN FAMILY 4 MEMBER K-LIKE-RELATED"/>
    <property type="match status" value="1"/>
</dbReference>
<dbReference type="SMART" id="SM00034">
    <property type="entry name" value="CLECT"/>
    <property type="match status" value="2"/>
</dbReference>